<evidence type="ECO:0000256" key="1">
    <source>
        <dbReference type="SAM" id="SignalP"/>
    </source>
</evidence>
<protein>
    <submittedName>
        <fullName evidence="3">Uncharacterized protein</fullName>
    </submittedName>
</protein>
<reference evidence="3" key="2">
    <citation type="submission" date="2023-11" db="UniProtKB">
        <authorList>
            <consortium name="WormBaseParasite"/>
        </authorList>
    </citation>
    <scope>IDENTIFICATION</scope>
</reference>
<feature type="signal peptide" evidence="1">
    <location>
        <begin position="1"/>
        <end position="17"/>
    </location>
</feature>
<sequence>MLFNCLIVILILQACEAGGGSSRKKSKTLTTTTQSTRTTSFYECTQNAISDKSWWDCTEEESLTDGPCIMVVDKSINSVLIIVRDKLERPNVKGIAQVDKCAAYGLIEEHLKAVPSPSALLDIY</sequence>
<dbReference type="WBParaSite" id="TREG1_78730.1">
    <property type="protein sequence ID" value="TREG1_78730.1"/>
    <property type="gene ID" value="TREG1_78730"/>
</dbReference>
<evidence type="ECO:0000313" key="3">
    <source>
        <dbReference type="WBParaSite" id="TREG1_78730.1"/>
    </source>
</evidence>
<dbReference type="Proteomes" id="UP000050795">
    <property type="component" value="Unassembled WGS sequence"/>
</dbReference>
<name>A0AA85KD58_TRIRE</name>
<feature type="chain" id="PRO_5041694092" evidence="1">
    <location>
        <begin position="18"/>
        <end position="124"/>
    </location>
</feature>
<proteinExistence type="predicted"/>
<keyword evidence="1" id="KW-0732">Signal</keyword>
<accession>A0AA85KD58</accession>
<dbReference type="AlphaFoldDB" id="A0AA85KD58"/>
<reference evidence="2" key="1">
    <citation type="submission" date="2022-06" db="EMBL/GenBank/DDBJ databases">
        <authorList>
            <person name="Berger JAMES D."/>
            <person name="Berger JAMES D."/>
        </authorList>
    </citation>
    <scope>NUCLEOTIDE SEQUENCE [LARGE SCALE GENOMIC DNA]</scope>
</reference>
<evidence type="ECO:0000313" key="2">
    <source>
        <dbReference type="Proteomes" id="UP000050795"/>
    </source>
</evidence>
<organism evidence="2 3">
    <name type="scientific">Trichobilharzia regenti</name>
    <name type="common">Nasal bird schistosome</name>
    <dbReference type="NCBI Taxonomy" id="157069"/>
    <lineage>
        <taxon>Eukaryota</taxon>
        <taxon>Metazoa</taxon>
        <taxon>Spiralia</taxon>
        <taxon>Lophotrochozoa</taxon>
        <taxon>Platyhelminthes</taxon>
        <taxon>Trematoda</taxon>
        <taxon>Digenea</taxon>
        <taxon>Strigeidida</taxon>
        <taxon>Schistosomatoidea</taxon>
        <taxon>Schistosomatidae</taxon>
        <taxon>Trichobilharzia</taxon>
    </lineage>
</organism>
<keyword evidence="2" id="KW-1185">Reference proteome</keyword>